<dbReference type="InterPro" id="IPR051720">
    <property type="entry name" value="rRNA_MeTrfase/Polyamine_Synth"/>
</dbReference>
<dbReference type="GO" id="GO:0008988">
    <property type="term" value="F:rRNA (adenine-N6-)-methyltransferase activity"/>
    <property type="evidence" value="ECO:0007669"/>
    <property type="project" value="TreeGrafter"/>
</dbReference>
<organism evidence="4">
    <name type="scientific">Octopus bimaculoides</name>
    <name type="common">California two-spotted octopus</name>
    <dbReference type="NCBI Taxonomy" id="37653"/>
    <lineage>
        <taxon>Eukaryota</taxon>
        <taxon>Metazoa</taxon>
        <taxon>Spiralia</taxon>
        <taxon>Lophotrochozoa</taxon>
        <taxon>Mollusca</taxon>
        <taxon>Cephalopoda</taxon>
        <taxon>Coleoidea</taxon>
        <taxon>Octopodiformes</taxon>
        <taxon>Octopoda</taxon>
        <taxon>Incirrata</taxon>
        <taxon>Octopodidae</taxon>
        <taxon>Octopus</taxon>
    </lineage>
</organism>
<comment type="similarity">
    <text evidence="1">Belongs to the methyltransferase superfamily. PrmA family.</text>
</comment>
<dbReference type="OrthoDB" id="419617at2759"/>
<dbReference type="STRING" id="37653.A0A0L8HHH0"/>
<feature type="domain" description="Methyltransferase small" evidence="3">
    <location>
        <begin position="41"/>
        <end position="141"/>
    </location>
</feature>
<protein>
    <recommendedName>
        <fullName evidence="2">Methyltransferase-like protein 5</fullName>
    </recommendedName>
</protein>
<gene>
    <name evidence="4" type="ORF">OCBIM_22015197mg</name>
</gene>
<dbReference type="OMA" id="DVVYSIH"/>
<evidence type="ECO:0000256" key="2">
    <source>
        <dbReference type="ARBA" id="ARBA00041374"/>
    </source>
</evidence>
<dbReference type="InterPro" id="IPR029063">
    <property type="entry name" value="SAM-dependent_MTases_sf"/>
</dbReference>
<proteinExistence type="inferred from homology"/>
<evidence type="ECO:0000313" key="4">
    <source>
        <dbReference type="EMBL" id="KOF88220.1"/>
    </source>
</evidence>
<dbReference type="AlphaFoldDB" id="A0A0L8HHH0"/>
<dbReference type="CDD" id="cd02440">
    <property type="entry name" value="AdoMet_MTases"/>
    <property type="match status" value="1"/>
</dbReference>
<evidence type="ECO:0000256" key="1">
    <source>
        <dbReference type="ARBA" id="ARBA00009741"/>
    </source>
</evidence>
<dbReference type="InterPro" id="IPR007848">
    <property type="entry name" value="Small_mtfrase_dom"/>
</dbReference>
<evidence type="ECO:0000259" key="3">
    <source>
        <dbReference type="Pfam" id="PF05175"/>
    </source>
</evidence>
<reference evidence="4" key="1">
    <citation type="submission" date="2015-07" db="EMBL/GenBank/DDBJ databases">
        <title>MeaNS - Measles Nucleotide Surveillance Program.</title>
        <authorList>
            <person name="Tran T."/>
            <person name="Druce J."/>
        </authorList>
    </citation>
    <scope>NUCLEOTIDE SEQUENCE</scope>
    <source>
        <strain evidence="4">UCB-OBI-ISO-001</strain>
        <tissue evidence="4">Gonad</tissue>
    </source>
</reference>
<dbReference type="InterPro" id="IPR002052">
    <property type="entry name" value="DNA_methylase_N6_adenine_CS"/>
</dbReference>
<dbReference type="Pfam" id="PF05175">
    <property type="entry name" value="MTS"/>
    <property type="match status" value="1"/>
</dbReference>
<accession>A0A0L8HHH0</accession>
<dbReference type="GO" id="GO:0003676">
    <property type="term" value="F:nucleic acid binding"/>
    <property type="evidence" value="ECO:0007669"/>
    <property type="project" value="InterPro"/>
</dbReference>
<dbReference type="KEGG" id="obi:106870856"/>
<dbReference type="PANTHER" id="PTHR23290:SF0">
    <property type="entry name" value="RRNA N6-ADENOSINE-METHYLTRANSFERASE METTL5"/>
    <property type="match status" value="1"/>
</dbReference>
<name>A0A0L8HHH0_OCTBM</name>
<sequence>MPRTVKLKQIESYLQDVEGFEKPKILLEQYSTPPHIAACMLQTIHSTYDDIEDKSIADLGCGCGMLSIGCSQLGSGYCVGFDVDEDALAVCRQNILSNELDNIDLVQCDITQLNLQQSSRFHKSFHTVIMNPPFGTKRNQGLDMIFLKTGLALATDAVYSLHKSSTREFIKKKAAEWQVNLEIVAQLRFNIENTFKCHKKKSVDIDVDFLRLSFQSNSQT</sequence>
<dbReference type="Gene3D" id="3.40.50.150">
    <property type="entry name" value="Vaccinia Virus protein VP39"/>
    <property type="match status" value="1"/>
</dbReference>
<dbReference type="SUPFAM" id="SSF53335">
    <property type="entry name" value="S-adenosyl-L-methionine-dependent methyltransferases"/>
    <property type="match status" value="1"/>
</dbReference>
<dbReference type="EMBL" id="KQ418205">
    <property type="protein sequence ID" value="KOF88220.1"/>
    <property type="molecule type" value="Genomic_DNA"/>
</dbReference>
<dbReference type="PROSITE" id="PS00092">
    <property type="entry name" value="N6_MTASE"/>
    <property type="match status" value="1"/>
</dbReference>
<dbReference type="PANTHER" id="PTHR23290">
    <property type="entry name" value="RRNA N6-ADENOSINE-METHYLTRANSFERASE METTL5"/>
    <property type="match status" value="1"/>
</dbReference>